<dbReference type="PANTHER" id="PTHR43775:SF51">
    <property type="entry name" value="INACTIVE PHENOLPHTHIOCEROL SYNTHESIS POLYKETIDE SYNTHASE TYPE I PKS1-RELATED"/>
    <property type="match status" value="1"/>
</dbReference>
<dbReference type="InterPro" id="IPR006162">
    <property type="entry name" value="Ppantetheine_attach_site"/>
</dbReference>
<keyword evidence="3 6" id="KW-0808">Transferase</keyword>
<dbReference type="PROSITE" id="PS00606">
    <property type="entry name" value="KS3_1"/>
    <property type="match status" value="2"/>
</dbReference>
<dbReference type="CDD" id="cd00833">
    <property type="entry name" value="PKS"/>
    <property type="match status" value="2"/>
</dbReference>
<dbReference type="InterPro" id="IPR032821">
    <property type="entry name" value="PKS_assoc"/>
</dbReference>
<dbReference type="SMART" id="SM00827">
    <property type="entry name" value="PKS_AT"/>
    <property type="match status" value="1"/>
</dbReference>
<dbReference type="Gene3D" id="3.40.47.10">
    <property type="match status" value="3"/>
</dbReference>
<dbReference type="EC" id="2.3.1.94" evidence="6"/>
<dbReference type="Pfam" id="PF00698">
    <property type="entry name" value="Acyl_transf_1"/>
    <property type="match status" value="1"/>
</dbReference>
<dbReference type="PROSITE" id="PS00098">
    <property type="entry name" value="THIOLASE_1"/>
    <property type="match status" value="1"/>
</dbReference>
<dbReference type="InterPro" id="IPR020615">
    <property type="entry name" value="Thiolase_acyl_enz_int_AS"/>
</dbReference>
<dbReference type="PROSITE" id="PS52004">
    <property type="entry name" value="KS3_2"/>
    <property type="match status" value="2"/>
</dbReference>
<name>A0A1S8SXH6_9CLOT</name>
<dbReference type="Pfam" id="PF16197">
    <property type="entry name" value="KAsynt_C_assoc"/>
    <property type="match status" value="1"/>
</dbReference>
<dbReference type="InterPro" id="IPR050091">
    <property type="entry name" value="PKS_NRPS_Biosynth_Enz"/>
</dbReference>
<evidence type="ECO:0000259" key="4">
    <source>
        <dbReference type="PROSITE" id="PS50075"/>
    </source>
</evidence>
<dbReference type="Pfam" id="PF00109">
    <property type="entry name" value="ketoacyl-synt"/>
    <property type="match status" value="2"/>
</dbReference>
<evidence type="ECO:0000259" key="5">
    <source>
        <dbReference type="PROSITE" id="PS52004"/>
    </source>
</evidence>
<dbReference type="InterPro" id="IPR016036">
    <property type="entry name" value="Malonyl_transacylase_ACP-bd"/>
</dbReference>
<evidence type="ECO:0000313" key="6">
    <source>
        <dbReference type="EMBL" id="OOM69984.1"/>
    </source>
</evidence>
<dbReference type="GO" id="GO:0047879">
    <property type="term" value="F:erythronolide synthase activity"/>
    <property type="evidence" value="ECO:0007669"/>
    <property type="project" value="UniProtKB-EC"/>
</dbReference>
<dbReference type="Pfam" id="PF00501">
    <property type="entry name" value="AMP-binding"/>
    <property type="match status" value="1"/>
</dbReference>
<evidence type="ECO:0000313" key="7">
    <source>
        <dbReference type="Proteomes" id="UP000190890"/>
    </source>
</evidence>
<sequence length="3069" mass="343338">MEEKNNEKISISCGKAISDEYCNKKNIANLLIESAQKSKDKGITFIQNDNTEIFFSYEEILEKALYCLGELEKSELKQDNFVMISFQDNIDFVVAFWACVLGGFVPVPISPPSAFKGKNASLEKLINVWNTLKKPVMVSDISMITNMKNNDFYPECQQIKMLDISILRQSKTKGSINLSLTEKPAFIQFSSGSTNSPKGVILTHKNLLTNLAGIIESAELKAEDRVLSWMPYYHDMGLIGFHLTMVALGLFQINMSPMKFVKRPTLWFDLISKYKITLTSSPNFGYRLLLKKITDKHLESWDLSSLRLIFNGAEPISVPLVREFMEKLSVCNLSETSMYMVYGMAEACLAVAFPKAGTKPESHFISRNSLINKSLAEEVSENDIDSLQVANEGYAISGMQVRIVNDEGKIVPEKQLGEIQIKGENVTAGYINNPEATNKSFQDGWLKTGDTGFMIDGKLCVTGRIKDIIFVNGQNFFSYDIEFKIEETDGVEPGKVVIGGWHDEKEGREKTAIFSALRIKKDEMKEFYGNMLKKINEAFGISVDYVVLVKAIPKTTSGKVRRFMMVQSLLNNEYEDTTFTSDELLFNEEENRIEKKSERIEQVKHLVLDKNANKIREIWATVLDKPAESIGYNQSFLSLGGSSIKAVQVLGLLEDEFNLELGHDILINCKTINEMDEYLIKLSKENISEANITRRISKGINEEDDIAVIEMSCRFPEAKNPEEFWNNIVSGKCSISEVPEDRWDINQYYSKNSDPTKTNCRTGAFINDAFDFDAKLFNISDEEAAVMDPQQRIILELVFEILERAGYSRKTVGGKRLALYIGAGTNTYQEYHLNTLNMSNLRNFDSFNSLTKDVQESILKEWKNKLGVTEFHSNLLVDNIINMIAARTSQEFDLKGPSITVDTACSSSLVTIHLACESLRKGECELAIAGGINLLLTPTPYIYLSNAGALSTSGVSRVFDAKADGLVPGEGAGIVLLKPLKKALEDGDKVLAVIKASSINNDGHSIGVMAPNPNGQREVIESLYLNNGIDPNEIQYVEAHGTGTKIGDPSEIRALTSAFKRWNPKNNSIAIGSIKANIGHLLNGAGIASFIKVVLAMNNKIIPPNINLNELNPSIKFDKTPFYTMLEAKNWDANEGSLRRAAVNSFGFGGTNCHMVIEEAPKLVEEETARQYERKRHILAISANAEKSLKLKINNLTGYIKANKENRLSDICYTENTSKTFFKYRYSVVCESVEDLLSKLEDIKLKNTSYEIQHKIALMFTGQGSQYVGMGRMLYEKLPIFQKYIDECSEAFYPYLNEKITNLIYSDQADEKILEQTNITQPVVFAMDYAFGKLFLDLGVKPAYMLGHSVGEWSAACLSGVISLQEAAKIVTARGTLMNELQSEGSMCAVFTSGDKLELLLKNFDGNVWIAAYNGTHQVISGERKDIDKFCIVLLKEGIGMKKLKVSQAFHSPLMNPMLDAFREVLSKVTFNTPKIPIVSNVTGQIMKEPFDTEYWVEHILSSVKFEQSIKYLVDKSVDIFIECGPDRVLSRMASGIQTNNNTTILLSSDRREDSLDIVLKTISSLFDLGIDINFEKLESGIYYKRIKLPSYPFDRKEYKPDFGIGNIKVPDNWFYNWKWVPDKLREHLNSLPSGNIVIFDDGSGIQEELVSMFDEEKNKVYVVKVGEEYSYDGNREFLINPILENDYVELFKNIQGDIAAVIHLWNLKEEISKLEAVFNDKVIHGDIYSILYIGKALLKFNIENVKVLLATNSAVPIDEEHKISAPHQSIAVTLAIALDQENSFVNSHCVDIDKNEYKSDREIAQTLFNEIISEANSEGITVIRNGIKYSRDLVNIVELNKSSKIKFNDGETYLITGGLSAVGGEIAKEVAKKAKINLILTGRKELPLREKWDKEMLNNTKSAKKINLILKLEELGVNVSYESVDVTKMNDMKALIIRINNKYGSIHGVIHAAGTLDSSTFKLLNKEIKVVNSVIEPKLQGGVITDLVTRKEPLKFFVMISSVSCSKKIWSAGLGDYSAANSFLSAYSFYREADGAPGKTIALNYSLWASIGMGSDLGESTDLALKAQGLNPLAPKKAVEAFMRVLSDGNQRVTHIIDKVEILNEKKTFQTKVTKLNLKKIYNIKEIVYNVISKQLHIKQDELDIGQNFLELGLDSLGAVKVMEMLGTNLGMELYPTLIFEYQTPESLAEYIEKAYVQDFDEIALDKTDTLEEDNFKVEKIKDIAIISASLRIPGANSLDEYWKILEEGKCVIKEIPSERWASKGWFSTDSNSTHTIYSKYGGFIDNPYGFDPLFFGMSPSEANVTDPQQRIFLEIAWEALQQAGYGGRYNTNNIGVFVGCEQNNYAEHFTNYRTYMELKDNLSQSQIFNNMSTGEKNEIMNSIINVLQPAMMVSDAVAGNSINEVAARVSHCLNLTGPSLTVNSACSSSLSALHLACESIRSGESKMAIAGGVNLNITPTTFVGLSRVQALSKTGVCYPFDSRSDGMVLSEGASAVLLKPLEDAIRDKDNIMAVIKGSSINNDGHSQGITAPRPQGQAEAIRKAYLRANIDPATVSYVETHGTGTPLGDPIEVEGMTKAFRSFTAEKQFCAIGSVKSSIGHMLSASGITSLIKVLLALKNKKIPHTVNYDEATTNSNIDFANSPFYVASKEAKEWRGNGQIPLRAGVNGFGFGGTNVHVILEEAQKESNCECEDEKSPYLLQLTGRNQNVIKTIAANLKTNLEQQEELAVSSICYTINNSQKEFSAKISAMVKSKKHLLEILTQIENDNITEKIYEGRSNPNRQTEAYLVLDGNIKHIKEDLSVRFVAFNDAYKECMDRCERFKNITKEEMASFETFASQYALGVLFSKFEVKLYGIIAERIGIVAASVLTGIISLDQALEHIFSSSIIIDEERNKIYENKIYVSCPILTPSGVIESEFNIFSHDEKCIKSLNGFVNKNQVVIYLGSYDEIKTKDFYDEKLINWVEIDINNSPVESIIKAFAKLYTLGVRYNPNKFFNYNIKKVTLSTYPFENENYKISVQKEPVYAESDQLKKIEPKGLLKIEKNHTLSDIQKQDICKQLINDIKM</sequence>
<dbReference type="Pfam" id="PF08659">
    <property type="entry name" value="KR"/>
    <property type="match status" value="1"/>
</dbReference>
<feature type="domain" description="Carrier" evidence="4">
    <location>
        <begin position="2123"/>
        <end position="2197"/>
    </location>
</feature>
<dbReference type="InterPro" id="IPR014043">
    <property type="entry name" value="Acyl_transferase_dom"/>
</dbReference>
<evidence type="ECO:0000256" key="1">
    <source>
        <dbReference type="ARBA" id="ARBA00022450"/>
    </source>
</evidence>
<dbReference type="Gene3D" id="3.40.50.720">
    <property type="entry name" value="NAD(P)-binding Rossmann-like Domain"/>
    <property type="match status" value="1"/>
</dbReference>
<dbReference type="Gene3D" id="3.40.50.12780">
    <property type="entry name" value="N-terminal domain of ligase-like"/>
    <property type="match status" value="1"/>
</dbReference>
<dbReference type="InterPro" id="IPR016039">
    <property type="entry name" value="Thiolase-like"/>
</dbReference>
<dbReference type="GO" id="GO:0004312">
    <property type="term" value="F:fatty acid synthase activity"/>
    <property type="evidence" value="ECO:0007669"/>
    <property type="project" value="TreeGrafter"/>
</dbReference>
<dbReference type="InterPro" id="IPR020841">
    <property type="entry name" value="PKS_Beta-ketoAc_synthase_dom"/>
</dbReference>
<dbReference type="InterPro" id="IPR014031">
    <property type="entry name" value="Ketoacyl_synth_C"/>
</dbReference>
<proteinExistence type="predicted"/>
<dbReference type="GO" id="GO:0031177">
    <property type="term" value="F:phosphopantetheine binding"/>
    <property type="evidence" value="ECO:0007669"/>
    <property type="project" value="InterPro"/>
</dbReference>
<gene>
    <name evidence="6" type="primary">eryA</name>
    <name evidence="6" type="ORF">CLPUN_53160</name>
</gene>
<dbReference type="STRING" id="29367.CLPUN_53160"/>
<dbReference type="InterPro" id="IPR036736">
    <property type="entry name" value="ACP-like_sf"/>
</dbReference>
<dbReference type="SUPFAM" id="SSF47336">
    <property type="entry name" value="ACP-like"/>
    <property type="match status" value="2"/>
</dbReference>
<feature type="domain" description="Ketosynthase family 3 (KS3)" evidence="5">
    <location>
        <begin position="2222"/>
        <end position="2685"/>
    </location>
</feature>
<dbReference type="Proteomes" id="UP000190890">
    <property type="component" value="Unassembled WGS sequence"/>
</dbReference>
<dbReference type="InterPro" id="IPR049490">
    <property type="entry name" value="C883_1060-like_KR_N"/>
</dbReference>
<dbReference type="SMART" id="SM01294">
    <property type="entry name" value="PKS_PP_betabranch"/>
    <property type="match status" value="1"/>
</dbReference>
<dbReference type="InterPro" id="IPR020806">
    <property type="entry name" value="PKS_PP-bd"/>
</dbReference>
<dbReference type="SUPFAM" id="SSF55048">
    <property type="entry name" value="Probable ACP-binding domain of malonyl-CoA ACP transacylase"/>
    <property type="match status" value="1"/>
</dbReference>
<comment type="caution">
    <text evidence="6">The sequence shown here is derived from an EMBL/GenBank/DDBJ whole genome shotgun (WGS) entry which is preliminary data.</text>
</comment>
<dbReference type="EMBL" id="LZZM01000245">
    <property type="protein sequence ID" value="OOM69984.1"/>
    <property type="molecule type" value="Genomic_DNA"/>
</dbReference>
<dbReference type="InterPro" id="IPR009081">
    <property type="entry name" value="PP-bd_ACP"/>
</dbReference>
<dbReference type="CDD" id="cd08953">
    <property type="entry name" value="KR_2_SDR_x"/>
    <property type="match status" value="1"/>
</dbReference>
<dbReference type="InterPro" id="IPR045851">
    <property type="entry name" value="AMP-bd_C_sf"/>
</dbReference>
<dbReference type="PANTHER" id="PTHR43775">
    <property type="entry name" value="FATTY ACID SYNTHASE"/>
    <property type="match status" value="1"/>
</dbReference>
<keyword evidence="7" id="KW-1185">Reference proteome</keyword>
<evidence type="ECO:0000256" key="3">
    <source>
        <dbReference type="ARBA" id="ARBA00022679"/>
    </source>
</evidence>
<dbReference type="InterPro" id="IPR001227">
    <property type="entry name" value="Ac_transferase_dom_sf"/>
</dbReference>
<dbReference type="PROSITE" id="PS50075">
    <property type="entry name" value="CARRIER"/>
    <property type="match status" value="2"/>
</dbReference>
<dbReference type="GO" id="GO:0004315">
    <property type="term" value="F:3-oxoacyl-[acyl-carrier-protein] synthase activity"/>
    <property type="evidence" value="ECO:0007669"/>
    <property type="project" value="InterPro"/>
</dbReference>
<dbReference type="Pfam" id="PF00550">
    <property type="entry name" value="PP-binding"/>
    <property type="match status" value="2"/>
</dbReference>
<evidence type="ECO:0000256" key="2">
    <source>
        <dbReference type="ARBA" id="ARBA00022553"/>
    </source>
</evidence>
<dbReference type="SMART" id="SM00822">
    <property type="entry name" value="PKS_KR"/>
    <property type="match status" value="1"/>
</dbReference>
<keyword evidence="2" id="KW-0597">Phosphoprotein</keyword>
<dbReference type="Pfam" id="PF21394">
    <property type="entry name" value="Beta-ketacyl_N"/>
    <property type="match status" value="1"/>
</dbReference>
<protein>
    <submittedName>
        <fullName evidence="6">Erythronolide synthase, modules 1 and 2</fullName>
        <ecNumber evidence="6">2.3.1.94</ecNumber>
    </submittedName>
</protein>
<dbReference type="SMART" id="SM00823">
    <property type="entry name" value="PKS_PP"/>
    <property type="match status" value="2"/>
</dbReference>
<accession>A0A1S8SXH6</accession>
<dbReference type="Gene3D" id="1.10.1240.100">
    <property type="match status" value="1"/>
</dbReference>
<dbReference type="SUPFAM" id="SSF56801">
    <property type="entry name" value="Acetyl-CoA synthetase-like"/>
    <property type="match status" value="1"/>
</dbReference>
<dbReference type="SUPFAM" id="SSF52151">
    <property type="entry name" value="FabD/lysophospholipase-like"/>
    <property type="match status" value="1"/>
</dbReference>
<keyword evidence="6" id="KW-0012">Acyltransferase</keyword>
<dbReference type="SUPFAM" id="SSF53901">
    <property type="entry name" value="Thiolase-like"/>
    <property type="match status" value="2"/>
</dbReference>
<dbReference type="SUPFAM" id="SSF51735">
    <property type="entry name" value="NAD(P)-binding Rossmann-fold domains"/>
    <property type="match status" value="2"/>
</dbReference>
<dbReference type="InterPro" id="IPR057326">
    <property type="entry name" value="KR_dom"/>
</dbReference>
<dbReference type="InterPro" id="IPR000873">
    <property type="entry name" value="AMP-dep_synth/lig_dom"/>
</dbReference>
<dbReference type="Gene3D" id="3.40.366.10">
    <property type="entry name" value="Malonyl-Coenzyme A Acyl Carrier Protein, domain 2"/>
    <property type="match status" value="1"/>
</dbReference>
<dbReference type="InterPro" id="IPR013968">
    <property type="entry name" value="PKS_KR"/>
</dbReference>
<keyword evidence="1" id="KW-0596">Phosphopantetheine</keyword>
<dbReference type="InterPro" id="IPR016035">
    <property type="entry name" value="Acyl_Trfase/lysoPLipase"/>
</dbReference>
<dbReference type="InterPro" id="IPR018201">
    <property type="entry name" value="Ketoacyl_synth_AS"/>
</dbReference>
<dbReference type="InterPro" id="IPR042099">
    <property type="entry name" value="ANL_N_sf"/>
</dbReference>
<dbReference type="GO" id="GO:0006633">
    <property type="term" value="P:fatty acid biosynthetic process"/>
    <property type="evidence" value="ECO:0007669"/>
    <property type="project" value="InterPro"/>
</dbReference>
<feature type="domain" description="Ketosynthase family 3 (KS3)" evidence="5">
    <location>
        <begin position="703"/>
        <end position="1159"/>
    </location>
</feature>
<dbReference type="Pfam" id="PF22621">
    <property type="entry name" value="CurL-like_PKS_C"/>
    <property type="match status" value="1"/>
</dbReference>
<feature type="domain" description="Carrier" evidence="4">
    <location>
        <begin position="609"/>
        <end position="683"/>
    </location>
</feature>
<dbReference type="InterPro" id="IPR036291">
    <property type="entry name" value="NAD(P)-bd_dom_sf"/>
</dbReference>
<dbReference type="Pfam" id="PF02801">
    <property type="entry name" value="Ketoacyl-synt_C"/>
    <property type="match status" value="2"/>
</dbReference>
<dbReference type="InterPro" id="IPR014030">
    <property type="entry name" value="Ketoacyl_synth_N"/>
</dbReference>
<organism evidence="6 7">
    <name type="scientific">Clostridium puniceum</name>
    <dbReference type="NCBI Taxonomy" id="29367"/>
    <lineage>
        <taxon>Bacteria</taxon>
        <taxon>Bacillati</taxon>
        <taxon>Bacillota</taxon>
        <taxon>Clostridia</taxon>
        <taxon>Eubacteriales</taxon>
        <taxon>Clostridiaceae</taxon>
        <taxon>Clostridium</taxon>
    </lineage>
</organism>
<dbReference type="OrthoDB" id="9765680at2"/>
<dbReference type="SMART" id="SM00825">
    <property type="entry name" value="PKS_KS"/>
    <property type="match status" value="2"/>
</dbReference>
<reference evidence="6" key="1">
    <citation type="submission" date="2016-05" db="EMBL/GenBank/DDBJ databases">
        <title>Microbial solvent formation.</title>
        <authorList>
            <person name="Poehlein A."/>
            <person name="Montoya Solano J.D."/>
            <person name="Flitsch S."/>
            <person name="Krabben P."/>
            <person name="Duerre P."/>
            <person name="Daniel R."/>
        </authorList>
    </citation>
    <scope>NUCLEOTIDE SEQUENCE [LARGE SCALE GENOMIC DNA]</scope>
    <source>
        <strain evidence="6">DSM 2619</strain>
    </source>
</reference>
<dbReference type="Gene3D" id="3.30.300.30">
    <property type="match status" value="1"/>
</dbReference>
<dbReference type="Gene3D" id="3.30.70.3290">
    <property type="match status" value="1"/>
</dbReference>
<dbReference type="RefSeq" id="WP_077850188.1">
    <property type="nucleotide sequence ID" value="NZ_LZZM01000245.1"/>
</dbReference>
<dbReference type="Gene3D" id="1.10.1200.10">
    <property type="entry name" value="ACP-like"/>
    <property type="match status" value="2"/>
</dbReference>
<dbReference type="PROSITE" id="PS00012">
    <property type="entry name" value="PHOSPHOPANTETHEINE"/>
    <property type="match status" value="1"/>
</dbReference>